<accession>A0AAV5LVF2</accession>
<gene>
    <name evidence="2" type="ORF">SLEP1_g48396</name>
</gene>
<dbReference type="InterPro" id="IPR004158">
    <property type="entry name" value="DUF247_pln"/>
</dbReference>
<dbReference type="PANTHER" id="PTHR31170:SF25">
    <property type="entry name" value="BNAA09G04570D PROTEIN"/>
    <property type="match status" value="1"/>
</dbReference>
<dbReference type="EMBL" id="BPVZ01000144">
    <property type="protein sequence ID" value="GKV40794.1"/>
    <property type="molecule type" value="Genomic_DNA"/>
</dbReference>
<keyword evidence="1" id="KW-1133">Transmembrane helix</keyword>
<sequence length="103" mass="11572">MKCVRISETTTRLLHNGLGSDEAVAELFNKISDCLVSNPELQFLDLQGRIQVHCNSVWASDLAQLYHTYFRTPWSFLVFVGAIAGLLLIALQTYKEFNKPASP</sequence>
<keyword evidence="3" id="KW-1185">Reference proteome</keyword>
<organism evidence="2 3">
    <name type="scientific">Rubroshorea leprosula</name>
    <dbReference type="NCBI Taxonomy" id="152421"/>
    <lineage>
        <taxon>Eukaryota</taxon>
        <taxon>Viridiplantae</taxon>
        <taxon>Streptophyta</taxon>
        <taxon>Embryophyta</taxon>
        <taxon>Tracheophyta</taxon>
        <taxon>Spermatophyta</taxon>
        <taxon>Magnoliopsida</taxon>
        <taxon>eudicotyledons</taxon>
        <taxon>Gunneridae</taxon>
        <taxon>Pentapetalae</taxon>
        <taxon>rosids</taxon>
        <taxon>malvids</taxon>
        <taxon>Malvales</taxon>
        <taxon>Dipterocarpaceae</taxon>
        <taxon>Rubroshorea</taxon>
    </lineage>
</organism>
<evidence type="ECO:0000313" key="3">
    <source>
        <dbReference type="Proteomes" id="UP001054252"/>
    </source>
</evidence>
<proteinExistence type="predicted"/>
<comment type="caution">
    <text evidence="2">The sequence shown here is derived from an EMBL/GenBank/DDBJ whole genome shotgun (WGS) entry which is preliminary data.</text>
</comment>
<protein>
    <submittedName>
        <fullName evidence="2">Uncharacterized protein</fullName>
    </submittedName>
</protein>
<dbReference type="Proteomes" id="UP001054252">
    <property type="component" value="Unassembled WGS sequence"/>
</dbReference>
<dbReference type="AlphaFoldDB" id="A0AAV5LVF2"/>
<reference evidence="2 3" key="1">
    <citation type="journal article" date="2021" name="Commun. Biol.">
        <title>The genome of Shorea leprosula (Dipterocarpaceae) highlights the ecological relevance of drought in aseasonal tropical rainforests.</title>
        <authorList>
            <person name="Ng K.K.S."/>
            <person name="Kobayashi M.J."/>
            <person name="Fawcett J.A."/>
            <person name="Hatakeyama M."/>
            <person name="Paape T."/>
            <person name="Ng C.H."/>
            <person name="Ang C.C."/>
            <person name="Tnah L.H."/>
            <person name="Lee C.T."/>
            <person name="Nishiyama T."/>
            <person name="Sese J."/>
            <person name="O'Brien M.J."/>
            <person name="Copetti D."/>
            <person name="Mohd Noor M.I."/>
            <person name="Ong R.C."/>
            <person name="Putra M."/>
            <person name="Sireger I.Z."/>
            <person name="Indrioko S."/>
            <person name="Kosugi Y."/>
            <person name="Izuno A."/>
            <person name="Isagi Y."/>
            <person name="Lee S.L."/>
            <person name="Shimizu K.K."/>
        </authorList>
    </citation>
    <scope>NUCLEOTIDE SEQUENCE [LARGE SCALE GENOMIC DNA]</scope>
    <source>
        <strain evidence="2">214</strain>
    </source>
</reference>
<keyword evidence="1" id="KW-0812">Transmembrane</keyword>
<evidence type="ECO:0000256" key="1">
    <source>
        <dbReference type="SAM" id="Phobius"/>
    </source>
</evidence>
<dbReference type="PANTHER" id="PTHR31170">
    <property type="entry name" value="BNAC04G53230D PROTEIN"/>
    <property type="match status" value="1"/>
</dbReference>
<feature type="transmembrane region" description="Helical" evidence="1">
    <location>
        <begin position="74"/>
        <end position="94"/>
    </location>
</feature>
<dbReference type="Pfam" id="PF03140">
    <property type="entry name" value="DUF247"/>
    <property type="match status" value="1"/>
</dbReference>
<evidence type="ECO:0000313" key="2">
    <source>
        <dbReference type="EMBL" id="GKV40794.1"/>
    </source>
</evidence>
<name>A0AAV5LVF2_9ROSI</name>
<keyword evidence="1" id="KW-0472">Membrane</keyword>